<dbReference type="AlphaFoldDB" id="A0A2W7J0B8"/>
<dbReference type="InterPro" id="IPR051531">
    <property type="entry name" value="N-acetyltransferase"/>
</dbReference>
<gene>
    <name evidence="2" type="ORF">C8P66_11277</name>
</gene>
<feature type="domain" description="N-acetyltransferase" evidence="1">
    <location>
        <begin position="13"/>
        <end position="180"/>
    </location>
</feature>
<dbReference type="GO" id="GO:0016747">
    <property type="term" value="F:acyltransferase activity, transferring groups other than amino-acyl groups"/>
    <property type="evidence" value="ECO:0007669"/>
    <property type="project" value="InterPro"/>
</dbReference>
<keyword evidence="3" id="KW-1185">Reference proteome</keyword>
<evidence type="ECO:0000313" key="2">
    <source>
        <dbReference type="EMBL" id="PZW45061.1"/>
    </source>
</evidence>
<dbReference type="PANTHER" id="PTHR43792:SF1">
    <property type="entry name" value="N-ACETYLTRANSFERASE DOMAIN-CONTAINING PROTEIN"/>
    <property type="match status" value="1"/>
</dbReference>
<reference evidence="2 3" key="1">
    <citation type="submission" date="2018-06" db="EMBL/GenBank/DDBJ databases">
        <title>Genomic Encyclopedia of Archaeal and Bacterial Type Strains, Phase II (KMG-II): from individual species to whole genera.</title>
        <authorList>
            <person name="Goeker M."/>
        </authorList>
    </citation>
    <scope>NUCLEOTIDE SEQUENCE [LARGE SCALE GENOMIC DNA]</scope>
    <source>
        <strain evidence="2 3">DSM 24525</strain>
    </source>
</reference>
<organism evidence="2 3">
    <name type="scientific">Humitalea rosea</name>
    <dbReference type="NCBI Taxonomy" id="990373"/>
    <lineage>
        <taxon>Bacteria</taxon>
        <taxon>Pseudomonadati</taxon>
        <taxon>Pseudomonadota</taxon>
        <taxon>Alphaproteobacteria</taxon>
        <taxon>Acetobacterales</taxon>
        <taxon>Roseomonadaceae</taxon>
        <taxon>Humitalea</taxon>
    </lineage>
</organism>
<accession>A0A2W7J0B8</accession>
<sequence length="188" mass="20772">MAPRVTVLEGPRVVLRPLAEPDRAAFAAINGDPEVMRHFASTMTREESDAFQDRIAAHFAEHGYGFWAIEDRASGALAGLCGLMTIPWQARFTPAVEIGWRLAPAFQRQGLAEEAARLSLAAGFGALRLPDIIAFTTPSNARSWGLMERLGMTPDGDFDHPRLPEGHPLRRHLLYRLTRAAWVARAFA</sequence>
<dbReference type="Proteomes" id="UP000249688">
    <property type="component" value="Unassembled WGS sequence"/>
</dbReference>
<dbReference type="InterPro" id="IPR000182">
    <property type="entry name" value="GNAT_dom"/>
</dbReference>
<comment type="caution">
    <text evidence="2">The sequence shown here is derived from an EMBL/GenBank/DDBJ whole genome shotgun (WGS) entry which is preliminary data.</text>
</comment>
<dbReference type="RefSeq" id="WP_111398482.1">
    <property type="nucleotide sequence ID" value="NZ_QKYU01000012.1"/>
</dbReference>
<protein>
    <submittedName>
        <fullName evidence="2">RimJ/RimL family protein N-acetyltransferase</fullName>
    </submittedName>
</protein>
<dbReference type="PANTHER" id="PTHR43792">
    <property type="entry name" value="GNAT FAMILY, PUTATIVE (AFU_ORTHOLOGUE AFUA_3G00765)-RELATED-RELATED"/>
    <property type="match status" value="1"/>
</dbReference>
<dbReference type="EMBL" id="QKYU01000012">
    <property type="protein sequence ID" value="PZW45061.1"/>
    <property type="molecule type" value="Genomic_DNA"/>
</dbReference>
<proteinExistence type="predicted"/>
<dbReference type="InterPro" id="IPR016181">
    <property type="entry name" value="Acyl_CoA_acyltransferase"/>
</dbReference>
<evidence type="ECO:0000313" key="3">
    <source>
        <dbReference type="Proteomes" id="UP000249688"/>
    </source>
</evidence>
<evidence type="ECO:0000259" key="1">
    <source>
        <dbReference type="PROSITE" id="PS51186"/>
    </source>
</evidence>
<dbReference type="Gene3D" id="3.40.630.30">
    <property type="match status" value="1"/>
</dbReference>
<dbReference type="PROSITE" id="PS51186">
    <property type="entry name" value="GNAT"/>
    <property type="match status" value="1"/>
</dbReference>
<keyword evidence="2" id="KW-0808">Transferase</keyword>
<name>A0A2W7J0B8_9PROT</name>
<dbReference type="Pfam" id="PF13302">
    <property type="entry name" value="Acetyltransf_3"/>
    <property type="match status" value="1"/>
</dbReference>
<dbReference type="SUPFAM" id="SSF55729">
    <property type="entry name" value="Acyl-CoA N-acyltransferases (Nat)"/>
    <property type="match status" value="1"/>
</dbReference>
<dbReference type="OrthoDB" id="6293260at2"/>